<feature type="region of interest" description="Disordered" evidence="4">
    <location>
        <begin position="322"/>
        <end position="366"/>
    </location>
</feature>
<evidence type="ECO:0000259" key="5">
    <source>
        <dbReference type="PROSITE" id="PS50113"/>
    </source>
</evidence>
<keyword evidence="2" id="KW-0288">FMN</keyword>
<dbReference type="PROSITE" id="PS50113">
    <property type="entry name" value="PAC"/>
    <property type="match status" value="1"/>
</dbReference>
<dbReference type="Pfam" id="PF13426">
    <property type="entry name" value="PAS_9"/>
    <property type="match status" value="1"/>
</dbReference>
<dbReference type="InterPro" id="IPR000700">
    <property type="entry name" value="PAS-assoc_C"/>
</dbReference>
<dbReference type="AlphaFoldDB" id="A0A9P4JBH7"/>
<name>A0A9P4JBH7_9PEZI</name>
<evidence type="ECO:0000313" key="6">
    <source>
        <dbReference type="EMBL" id="KAF2155958.1"/>
    </source>
</evidence>
<dbReference type="Proteomes" id="UP000799439">
    <property type="component" value="Unassembled WGS sequence"/>
</dbReference>
<comment type="caution">
    <text evidence="6">The sequence shown here is derived from an EMBL/GenBank/DDBJ whole genome shotgun (WGS) entry which is preliminary data.</text>
</comment>
<evidence type="ECO:0000313" key="7">
    <source>
        <dbReference type="Proteomes" id="UP000799439"/>
    </source>
</evidence>
<keyword evidence="3" id="KW-0157">Chromophore</keyword>
<dbReference type="OrthoDB" id="447251at2759"/>
<dbReference type="Gene3D" id="3.30.450.20">
    <property type="entry name" value="PAS domain"/>
    <property type="match status" value="1"/>
</dbReference>
<keyword evidence="7" id="KW-1185">Reference proteome</keyword>
<dbReference type="SUPFAM" id="SSF55785">
    <property type="entry name" value="PYP-like sensor domain (PAS domain)"/>
    <property type="match status" value="1"/>
</dbReference>
<protein>
    <recommendedName>
        <fullName evidence="5">PAC domain-containing protein</fullName>
    </recommendedName>
</protein>
<sequence length="417" mass="45942">MSYCVGRNCRFLQGPRTNKDSVRRIAEACRAGKEHSEVFLNYRRDGQPFMNLLMIAPLHDSQGVVRYFIGAQVDVSGLVKDSTDLEGMRRLVAREADPVVADEQDAAARKEEFQSLSEMFNNYELGTIRKHGGRMHQPQVEESDDDAASIISSRPRLVLTDPTADELDRSTAAMPKTAAEVVKASIRDSGRLQGVYQHYLLVRPAPSLRILFTSPSLRIPGILQTPFLSRVGGSSRVRAELEAAFTEGRSVTAKIRWLTRPDADPEDADGAEGRSRWIHCTPLLNHKGAVGVWMVVLVDAETHEGDGRKRFRAPPSIPVNDTIFSGNRVNSKSSRHSEASSSALGEKERPVLNRKTSASSRLTIGGSPVVNGSMSTYISGGRSRPASPLTSPLTSPTSDTFRRNVNHVTFDERTNKF</sequence>
<dbReference type="InterPro" id="IPR035965">
    <property type="entry name" value="PAS-like_dom_sf"/>
</dbReference>
<dbReference type="PANTHER" id="PTHR47429:SF9">
    <property type="entry name" value="PAS DOMAIN-CONTAINING PROTEIN"/>
    <property type="match status" value="1"/>
</dbReference>
<evidence type="ECO:0000256" key="3">
    <source>
        <dbReference type="ARBA" id="ARBA00022991"/>
    </source>
</evidence>
<feature type="domain" description="PAC" evidence="5">
    <location>
        <begin position="34"/>
        <end position="87"/>
    </location>
</feature>
<dbReference type="GO" id="GO:0005634">
    <property type="term" value="C:nucleus"/>
    <property type="evidence" value="ECO:0007669"/>
    <property type="project" value="TreeGrafter"/>
</dbReference>
<feature type="region of interest" description="Disordered" evidence="4">
    <location>
        <begin position="379"/>
        <end position="400"/>
    </location>
</feature>
<gene>
    <name evidence="6" type="ORF">K461DRAFT_275011</name>
</gene>
<feature type="compositionally biased region" description="Low complexity" evidence="4">
    <location>
        <begin position="385"/>
        <end position="399"/>
    </location>
</feature>
<accession>A0A9P4JBH7</accession>
<dbReference type="InterPro" id="IPR000014">
    <property type="entry name" value="PAS"/>
</dbReference>
<dbReference type="EMBL" id="ML996082">
    <property type="protein sequence ID" value="KAF2155958.1"/>
    <property type="molecule type" value="Genomic_DNA"/>
</dbReference>
<reference evidence="6" key="1">
    <citation type="journal article" date="2020" name="Stud. Mycol.">
        <title>101 Dothideomycetes genomes: a test case for predicting lifestyles and emergence of pathogens.</title>
        <authorList>
            <person name="Haridas S."/>
            <person name="Albert R."/>
            <person name="Binder M."/>
            <person name="Bloem J."/>
            <person name="Labutti K."/>
            <person name="Salamov A."/>
            <person name="Andreopoulos B."/>
            <person name="Baker S."/>
            <person name="Barry K."/>
            <person name="Bills G."/>
            <person name="Bluhm B."/>
            <person name="Cannon C."/>
            <person name="Castanera R."/>
            <person name="Culley D."/>
            <person name="Daum C."/>
            <person name="Ezra D."/>
            <person name="Gonzalez J."/>
            <person name="Henrissat B."/>
            <person name="Kuo A."/>
            <person name="Liang C."/>
            <person name="Lipzen A."/>
            <person name="Lutzoni F."/>
            <person name="Magnuson J."/>
            <person name="Mondo S."/>
            <person name="Nolan M."/>
            <person name="Ohm R."/>
            <person name="Pangilinan J."/>
            <person name="Park H.-J."/>
            <person name="Ramirez L."/>
            <person name="Alfaro M."/>
            <person name="Sun H."/>
            <person name="Tritt A."/>
            <person name="Yoshinaga Y."/>
            <person name="Zwiers L.-H."/>
            <person name="Turgeon B."/>
            <person name="Goodwin S."/>
            <person name="Spatafora J."/>
            <person name="Crous P."/>
            <person name="Grigoriev I."/>
        </authorList>
    </citation>
    <scope>NUCLEOTIDE SEQUENCE</scope>
    <source>
        <strain evidence="6">CBS 260.36</strain>
    </source>
</reference>
<dbReference type="PANTHER" id="PTHR47429">
    <property type="entry name" value="PROTEIN TWIN LOV 1"/>
    <property type="match status" value="1"/>
</dbReference>
<organism evidence="6 7">
    <name type="scientific">Myriangium duriaei CBS 260.36</name>
    <dbReference type="NCBI Taxonomy" id="1168546"/>
    <lineage>
        <taxon>Eukaryota</taxon>
        <taxon>Fungi</taxon>
        <taxon>Dikarya</taxon>
        <taxon>Ascomycota</taxon>
        <taxon>Pezizomycotina</taxon>
        <taxon>Dothideomycetes</taxon>
        <taxon>Dothideomycetidae</taxon>
        <taxon>Myriangiales</taxon>
        <taxon>Myriangiaceae</taxon>
        <taxon>Myriangium</taxon>
    </lineage>
</organism>
<proteinExistence type="predicted"/>
<evidence type="ECO:0000256" key="1">
    <source>
        <dbReference type="ARBA" id="ARBA00022630"/>
    </source>
</evidence>
<evidence type="ECO:0000256" key="2">
    <source>
        <dbReference type="ARBA" id="ARBA00022643"/>
    </source>
</evidence>
<evidence type="ECO:0000256" key="4">
    <source>
        <dbReference type="SAM" id="MobiDB-lite"/>
    </source>
</evidence>
<keyword evidence="1" id="KW-0285">Flavoprotein</keyword>